<name>A0A023FBG3_AMBCJ</name>
<evidence type="ECO:0000256" key="1">
    <source>
        <dbReference type="SAM" id="SignalP"/>
    </source>
</evidence>
<keyword evidence="1" id="KW-0732">Signal</keyword>
<protein>
    <submittedName>
        <fullName evidence="2">Putative secreted protein</fullName>
    </submittedName>
</protein>
<feature type="signal peptide" evidence="1">
    <location>
        <begin position="1"/>
        <end position="28"/>
    </location>
</feature>
<sequence>MRPSSRTPELSCLLSRLLFVAQWNLLRALFIHCTAPELQWFQPDDVSVALLLRACFRISIWTRNGSSVFTACLLNRKTASSFRLHSLLCAF</sequence>
<dbReference type="AlphaFoldDB" id="A0A023FBG3"/>
<reference evidence="2" key="1">
    <citation type="submission" date="2014-03" db="EMBL/GenBank/DDBJ databases">
        <title>The sialotranscriptome of Amblyomma triste, Amblyomma parvum and Amblyomma cajennense ticks, uncovered by 454-based RNA-seq.</title>
        <authorList>
            <person name="Garcia G.R."/>
            <person name="Gardinassi L.G."/>
            <person name="Ribeiro J.M."/>
            <person name="Anatriello E."/>
            <person name="Ferreira B.R."/>
            <person name="Moreira H.N."/>
            <person name="Mafra C."/>
            <person name="Olegario M.M."/>
            <person name="Szabo P.J."/>
            <person name="Miranda-Santos I.K."/>
            <person name="Maruyama S.R."/>
        </authorList>
    </citation>
    <scope>NUCLEOTIDE SEQUENCE</scope>
    <source>
        <strain evidence="2">Uberlandia</strain>
        <tissue evidence="2">Salivary glands</tissue>
    </source>
</reference>
<proteinExistence type="evidence at transcript level"/>
<organism evidence="2">
    <name type="scientific">Amblyomma cajennense</name>
    <name type="common">Cayenne tick</name>
    <name type="synonym">Acarus cajennensis</name>
    <dbReference type="NCBI Taxonomy" id="34607"/>
    <lineage>
        <taxon>Eukaryota</taxon>
        <taxon>Metazoa</taxon>
        <taxon>Ecdysozoa</taxon>
        <taxon>Arthropoda</taxon>
        <taxon>Chelicerata</taxon>
        <taxon>Arachnida</taxon>
        <taxon>Acari</taxon>
        <taxon>Parasitiformes</taxon>
        <taxon>Ixodida</taxon>
        <taxon>Ixodoidea</taxon>
        <taxon>Ixodidae</taxon>
        <taxon>Amblyomminae</taxon>
        <taxon>Amblyomma</taxon>
    </lineage>
</organism>
<dbReference type="EMBL" id="GBBK01005631">
    <property type="protein sequence ID" value="JAC18851.1"/>
    <property type="molecule type" value="mRNA"/>
</dbReference>
<evidence type="ECO:0000313" key="2">
    <source>
        <dbReference type="EMBL" id="JAC18851.1"/>
    </source>
</evidence>
<accession>A0A023FBG3</accession>
<feature type="chain" id="PRO_5001515177" evidence="1">
    <location>
        <begin position="29"/>
        <end position="91"/>
    </location>
</feature>